<evidence type="ECO:0000313" key="1">
    <source>
        <dbReference type="EMBL" id="QDC44773.1"/>
    </source>
</evidence>
<accession>A0A5B8CU45</accession>
<evidence type="ECO:0000313" key="2">
    <source>
        <dbReference type="Proteomes" id="UP000311008"/>
    </source>
</evidence>
<name>A0A5B8CU45_9PROT</name>
<organism evidence="1 2">
    <name type="scientific">Methylophilus medardicus</name>
    <dbReference type="NCBI Taxonomy" id="2588534"/>
    <lineage>
        <taxon>Bacteria</taxon>
        <taxon>Pseudomonadati</taxon>
        <taxon>Pseudomonadota</taxon>
        <taxon>Betaproteobacteria</taxon>
        <taxon>Nitrosomonadales</taxon>
        <taxon>Methylophilaceae</taxon>
        <taxon>Methylophilus</taxon>
    </lineage>
</organism>
<keyword evidence="2" id="KW-1185">Reference proteome</keyword>
<reference evidence="2" key="1">
    <citation type="journal article" date="2019" name="ISME J.">
        <title>Evolution in action: habitat transition from sediment to the pelagial leads to genome streamlining in Methylophilaceae.</title>
        <authorList>
            <person name="Salcher M."/>
            <person name="Schaefle D."/>
            <person name="Kaspar M."/>
            <person name="Neuenschwander S.M."/>
            <person name="Ghai R."/>
        </authorList>
    </citation>
    <scope>NUCLEOTIDE SEQUENCE [LARGE SCALE GENOMIC DNA]</scope>
    <source>
        <strain evidence="2">MMS-M-51</strain>
    </source>
</reference>
<sequence length="267" mass="30670">MHYPDLSRCAYCYQGLNVRADDEMVEYSEFDYWVFYAIEDLICHLNEWDNVATVDALTKFLRQAISHYANGIGTTFCKQIGLSSWAIKGWLNKGEKPSLPQLLSVCYGLDMFLSDVFLNETQAYEFSGRVLRKLPEKMLDRAERPLLVAAQRIELLETLTKFAEDRNEHRPLSEIAKLLNFTGSCLRYWFPEQCARISSKHADYKRISGIINQESSVNKVKLIVDELKASGVYVSNRKVNNRLLLEGKTLAKPVLYKAFKTMLGNKS</sequence>
<dbReference type="EMBL" id="CP040946">
    <property type="protein sequence ID" value="QDC44773.1"/>
    <property type="molecule type" value="Genomic_DNA"/>
</dbReference>
<dbReference type="OrthoDB" id="9056773at2"/>
<dbReference type="AlphaFoldDB" id="A0A5B8CU45"/>
<dbReference type="RefSeq" id="WP_140004103.1">
    <property type="nucleotide sequence ID" value="NZ_CP040946.1"/>
</dbReference>
<protein>
    <submittedName>
        <fullName evidence="1">Uncharacterized protein</fullName>
    </submittedName>
</protein>
<dbReference type="KEGG" id="mmec:FIU01_09740"/>
<gene>
    <name evidence="1" type="ORF">FIU01_09740</name>
</gene>
<dbReference type="Proteomes" id="UP000311008">
    <property type="component" value="Chromosome"/>
</dbReference>
<proteinExistence type="predicted"/>